<dbReference type="PROSITE" id="PS51012">
    <property type="entry name" value="ABC_TM2"/>
    <property type="match status" value="1"/>
</dbReference>
<evidence type="ECO:0000256" key="4">
    <source>
        <dbReference type="ARBA" id="ARBA00023136"/>
    </source>
</evidence>
<evidence type="ECO:0000259" key="6">
    <source>
        <dbReference type="PROSITE" id="PS51012"/>
    </source>
</evidence>
<evidence type="ECO:0000313" key="7">
    <source>
        <dbReference type="EMBL" id="QEC48304.1"/>
    </source>
</evidence>
<dbReference type="OrthoDB" id="9786643at2"/>
<keyword evidence="2 5" id="KW-0812">Transmembrane</keyword>
<sequence>MAPDRRRPRRWRMFAAQVGYQNRMLLRSPMAAFSTLALPVVVLLAVTLLNSGRTLPSRGGIDFSQFFAPAMVAFAVMVAGYVNVLTGVTLARDRGVMKRMRGTPLPPSLYFAGRLASTGLVTALAAVAIVTAAVAVYDVTVPWSAMPAAALTVVVGVVCFAALGLAVAGIIRSGQSAMAVAWGTLLPLMFISDVFLPLDTGPSWLRDLGSAFPPRHLAIALETAFNPRTGNATPRWGDLGVLVAWAVAASITAFMLQRRPA</sequence>
<comment type="similarity">
    <text evidence="5">Belongs to the ABC-2 integral membrane protein family.</text>
</comment>
<proteinExistence type="inferred from homology"/>
<dbReference type="GO" id="GO:0043190">
    <property type="term" value="C:ATP-binding cassette (ABC) transporter complex"/>
    <property type="evidence" value="ECO:0007669"/>
    <property type="project" value="InterPro"/>
</dbReference>
<dbReference type="Proteomes" id="UP000321805">
    <property type="component" value="Chromosome"/>
</dbReference>
<keyword evidence="4 5" id="KW-0472">Membrane</keyword>
<evidence type="ECO:0000313" key="8">
    <source>
        <dbReference type="Proteomes" id="UP000321805"/>
    </source>
</evidence>
<dbReference type="InterPro" id="IPR047817">
    <property type="entry name" value="ABC2_TM_bact-type"/>
</dbReference>
<feature type="transmembrane region" description="Helical" evidence="5">
    <location>
        <begin position="236"/>
        <end position="256"/>
    </location>
</feature>
<feature type="transmembrane region" description="Helical" evidence="5">
    <location>
        <begin position="178"/>
        <end position="198"/>
    </location>
</feature>
<dbReference type="Pfam" id="PF01061">
    <property type="entry name" value="ABC2_membrane"/>
    <property type="match status" value="1"/>
</dbReference>
<evidence type="ECO:0000256" key="3">
    <source>
        <dbReference type="ARBA" id="ARBA00022989"/>
    </source>
</evidence>
<keyword evidence="3 5" id="KW-1133">Transmembrane helix</keyword>
<keyword evidence="5" id="KW-0813">Transport</keyword>
<dbReference type="InterPro" id="IPR013525">
    <property type="entry name" value="ABC2_TM"/>
</dbReference>
<reference evidence="7 8" key="1">
    <citation type="journal article" date="2018" name="J. Microbiol.">
        <title>Baekduia soli gen. nov., sp. nov., a novel bacterium isolated from the soil of Baekdu Mountain and proposal of a novel family name, Baekduiaceae fam. nov.</title>
        <authorList>
            <person name="An D.S."/>
            <person name="Siddiqi M.Z."/>
            <person name="Kim K.H."/>
            <person name="Yu H.S."/>
            <person name="Im W.T."/>
        </authorList>
    </citation>
    <scope>NUCLEOTIDE SEQUENCE [LARGE SCALE GENOMIC DNA]</scope>
    <source>
        <strain evidence="7 8">BR7-21</strain>
    </source>
</reference>
<comment type="subcellular location">
    <subcellularLocation>
        <location evidence="5">Cell membrane</location>
        <topology evidence="5">Multi-pass membrane protein</topology>
    </subcellularLocation>
    <subcellularLocation>
        <location evidence="1">Membrane</location>
        <topology evidence="1">Multi-pass membrane protein</topology>
    </subcellularLocation>
</comment>
<comment type="caution">
    <text evidence="5">Lacks conserved residue(s) required for the propagation of feature annotation.</text>
</comment>
<organism evidence="7 8">
    <name type="scientific">Baekduia soli</name>
    <dbReference type="NCBI Taxonomy" id="496014"/>
    <lineage>
        <taxon>Bacteria</taxon>
        <taxon>Bacillati</taxon>
        <taxon>Actinomycetota</taxon>
        <taxon>Thermoleophilia</taxon>
        <taxon>Solirubrobacterales</taxon>
        <taxon>Baekduiaceae</taxon>
        <taxon>Baekduia</taxon>
    </lineage>
</organism>
<dbReference type="AlphaFoldDB" id="A0A5B8U5D1"/>
<name>A0A5B8U5D1_9ACTN</name>
<evidence type="ECO:0000256" key="5">
    <source>
        <dbReference type="RuleBase" id="RU361157"/>
    </source>
</evidence>
<keyword evidence="5" id="KW-1003">Cell membrane</keyword>
<feature type="transmembrane region" description="Helical" evidence="5">
    <location>
        <begin position="111"/>
        <end position="137"/>
    </location>
</feature>
<feature type="transmembrane region" description="Helical" evidence="5">
    <location>
        <begin position="149"/>
        <end position="171"/>
    </location>
</feature>
<dbReference type="GO" id="GO:0140359">
    <property type="term" value="F:ABC-type transporter activity"/>
    <property type="evidence" value="ECO:0007669"/>
    <property type="project" value="InterPro"/>
</dbReference>
<evidence type="ECO:0000256" key="1">
    <source>
        <dbReference type="ARBA" id="ARBA00004141"/>
    </source>
</evidence>
<dbReference type="KEGG" id="bsol:FSW04_12495"/>
<dbReference type="InterPro" id="IPR051784">
    <property type="entry name" value="Nod_factor_ABC_transporter"/>
</dbReference>
<feature type="transmembrane region" description="Helical" evidence="5">
    <location>
        <begin position="66"/>
        <end position="90"/>
    </location>
</feature>
<dbReference type="PIRSF" id="PIRSF006648">
    <property type="entry name" value="DrrB"/>
    <property type="match status" value="1"/>
</dbReference>
<dbReference type="PANTHER" id="PTHR43229:SF3">
    <property type="entry name" value="ABC-TYPE MULTIDRUG TRANSPORT SYSTEM, PERMEASE COMPONENT"/>
    <property type="match status" value="1"/>
</dbReference>
<protein>
    <recommendedName>
        <fullName evidence="5">Transport permease protein</fullName>
    </recommendedName>
</protein>
<dbReference type="EMBL" id="CP042430">
    <property type="protein sequence ID" value="QEC48304.1"/>
    <property type="molecule type" value="Genomic_DNA"/>
</dbReference>
<evidence type="ECO:0000256" key="2">
    <source>
        <dbReference type="ARBA" id="ARBA00022692"/>
    </source>
</evidence>
<keyword evidence="8" id="KW-1185">Reference proteome</keyword>
<dbReference type="PANTHER" id="PTHR43229">
    <property type="entry name" value="NODULATION PROTEIN J"/>
    <property type="match status" value="1"/>
</dbReference>
<accession>A0A5B8U5D1</accession>
<dbReference type="InterPro" id="IPR000412">
    <property type="entry name" value="ABC_2_transport"/>
</dbReference>
<feature type="domain" description="ABC transmembrane type-2" evidence="6">
    <location>
        <begin position="30"/>
        <end position="260"/>
    </location>
</feature>
<gene>
    <name evidence="7" type="ORF">FSW04_12495</name>
</gene>